<protein>
    <submittedName>
        <fullName evidence="1">Uncharacterized protein</fullName>
    </submittedName>
</protein>
<reference evidence="1" key="1">
    <citation type="journal article" date="2017" name="ISME J.">
        <title>Genomic exploration of individual giant ocean viruses.</title>
        <authorList>
            <person name="Wilson W.H."/>
            <person name="Gilg I.C."/>
            <person name="Moniruzzaman M."/>
            <person name="Field E.K."/>
            <person name="Koren S."/>
            <person name="LeCleir G.R."/>
            <person name="Martinez Martinez J."/>
            <person name="Poulton N.J."/>
            <person name="Swan B.K."/>
            <person name="Stepanauskas R."/>
            <person name="Wilhelm S.W."/>
        </authorList>
    </citation>
    <scope>NUCLEOTIDE SEQUENCE</scope>
</reference>
<dbReference type="EMBL" id="KY565529">
    <property type="protein sequence ID" value="ARR75031.1"/>
    <property type="molecule type" value="Genomic_DNA"/>
</dbReference>
<accession>A0A1X9VNY1</accession>
<proteinExistence type="predicted"/>
<organism evidence="1">
    <name type="scientific">Mimivirus AB-566-O17</name>
    <dbReference type="NCBI Taxonomy" id="1988039"/>
    <lineage>
        <taxon>Viruses</taxon>
        <taxon>Varidnaviria</taxon>
        <taxon>Bamfordvirae</taxon>
        <taxon>Nucleocytoviricota</taxon>
        <taxon>Megaviricetes</taxon>
        <taxon>Imitervirales</taxon>
        <taxon>Mimiviridae</taxon>
        <taxon>Megamimivirinae</taxon>
        <taxon>Mimivirus</taxon>
    </lineage>
</organism>
<sequence length="300" mass="34728">MRSQPAKIVLHNDKWISKYLSGNYSQRDRLMHHIPIETEDLLIKYASYSGPEITLYRGYSFKNKSELREWYNNEIVKEQGNDMILKIDRMTSWTDDYETADSFAYEEKFGIVFSHTFTKHEFGLIWDLSSINPIEREYLVKSGTFKCTIENVLVNGSSVDSIQDWEVELKRKKSPKKKTQKGGGVSATDLQQMKTQLELITTYPEYVVFTEFWVPKLPHFKKDILDQLYVIGPPVTFEARLLATSRIIDMYINDQRGNFKPKVKDLARRMTIQPTKKLIQTLTKTQRGSGSGSGNGSNKP</sequence>
<name>A0A1X9VNY1_9VIRU</name>
<gene>
    <name evidence="1" type="ORF">SAGO17_00113</name>
</gene>
<feature type="non-terminal residue" evidence="1">
    <location>
        <position position="300"/>
    </location>
</feature>
<evidence type="ECO:0000313" key="1">
    <source>
        <dbReference type="EMBL" id="ARR75031.1"/>
    </source>
</evidence>